<name>I7L934_9CORY</name>
<evidence type="ECO:0000313" key="1">
    <source>
        <dbReference type="EMBL" id="CCI83562.1"/>
    </source>
</evidence>
<protein>
    <submittedName>
        <fullName evidence="1">Phosphoribosyl-ATP pyrophosphatase</fullName>
        <ecNumber evidence="1">3.6.1.31</ecNumber>
    </submittedName>
</protein>
<dbReference type="EMBL" id="CAJZ01000115">
    <property type="protein sequence ID" value="CCI83562.1"/>
    <property type="molecule type" value="Genomic_DNA"/>
</dbReference>
<dbReference type="Gene3D" id="3.40.50.1000">
    <property type="entry name" value="HAD superfamily/HAD-like"/>
    <property type="match status" value="1"/>
</dbReference>
<organism evidence="1 2">
    <name type="scientific">Corynebacterium otitidis ATCC 51513</name>
    <dbReference type="NCBI Taxonomy" id="883169"/>
    <lineage>
        <taxon>Bacteria</taxon>
        <taxon>Bacillati</taxon>
        <taxon>Actinomycetota</taxon>
        <taxon>Actinomycetes</taxon>
        <taxon>Mycobacteriales</taxon>
        <taxon>Corynebacteriaceae</taxon>
        <taxon>Corynebacterium</taxon>
    </lineage>
</organism>
<dbReference type="Gene3D" id="1.10.150.240">
    <property type="entry name" value="Putative phosphatase, domain 2"/>
    <property type="match status" value="1"/>
</dbReference>
<dbReference type="RefSeq" id="WP_004601899.1">
    <property type="nucleotide sequence ID" value="NZ_HF541866.1"/>
</dbReference>
<dbReference type="SUPFAM" id="SSF56784">
    <property type="entry name" value="HAD-like"/>
    <property type="match status" value="1"/>
</dbReference>
<dbReference type="PANTHER" id="PTHR18901:SF38">
    <property type="entry name" value="PSEUDOURIDINE-5'-PHOSPHATASE"/>
    <property type="match status" value="1"/>
</dbReference>
<dbReference type="InterPro" id="IPR023198">
    <property type="entry name" value="PGP-like_dom2"/>
</dbReference>
<dbReference type="GO" id="GO:0004636">
    <property type="term" value="F:phosphoribosyl-ATP diphosphatase activity"/>
    <property type="evidence" value="ECO:0007669"/>
    <property type="project" value="UniProtKB-EC"/>
</dbReference>
<reference evidence="1 2" key="1">
    <citation type="journal article" date="2012" name="J. Bacteriol.">
        <title>Draft Genome Sequence of Turicella otitidis ATCC 51513, Isolated from Middle Ear Fluid from a Child with Otitis Media.</title>
        <authorList>
            <person name="Brinkrolf K."/>
            <person name="Schneider J."/>
            <person name="Knecht M."/>
            <person name="Ruckert C."/>
            <person name="Tauch A."/>
        </authorList>
    </citation>
    <scope>NUCLEOTIDE SEQUENCE [LARGE SCALE GENOMIC DNA]</scope>
    <source>
        <strain evidence="1 2">ATCC 51513</strain>
    </source>
</reference>
<dbReference type="SFLD" id="SFLDG01129">
    <property type="entry name" value="C1.5:_HAD__Beta-PGM__Phosphata"/>
    <property type="match status" value="1"/>
</dbReference>
<keyword evidence="1" id="KW-0378">Hydrolase</keyword>
<dbReference type="InterPro" id="IPR023214">
    <property type="entry name" value="HAD_sf"/>
</dbReference>
<dbReference type="AlphaFoldDB" id="I7L934"/>
<dbReference type="Pfam" id="PF00702">
    <property type="entry name" value="Hydrolase"/>
    <property type="match status" value="1"/>
</dbReference>
<dbReference type="Proteomes" id="UP000011016">
    <property type="component" value="Unassembled WGS sequence"/>
</dbReference>
<accession>I7L934</accession>
<dbReference type="EC" id="3.6.1.31" evidence="1"/>
<dbReference type="InterPro" id="IPR036412">
    <property type="entry name" value="HAD-like_sf"/>
</dbReference>
<sequence>MAANPTPPAIFWDMDGTMVDTEPLWGIATYELSEKLGRRITPTIRETTLGGTFANTLKVCAEYAGVSVTDAEAAVLREEMYRRMEGLLSENLEPHPGLRGLLGALRDEGVPMLVTTNTVRRLADISIAAVGEEFFSGSVAGDEVKSPKPAPDMYLKAAGIVGVEPGDCLVFEDSTSGMTAGAAAGCRVIGLPAAGQTPPAGVRVFGELFGAGGFSGLDVADVRAAYESFR</sequence>
<proteinExistence type="predicted"/>
<gene>
    <name evidence="1" type="primary">hisE1</name>
    <name evidence="1" type="ORF">BN46_0831</name>
</gene>
<dbReference type="PANTHER" id="PTHR18901">
    <property type="entry name" value="2-DEOXYGLUCOSE-6-PHOSPHATE PHOSPHATASE 2"/>
    <property type="match status" value="1"/>
</dbReference>
<dbReference type="InterPro" id="IPR006439">
    <property type="entry name" value="HAD-SF_hydro_IA"/>
</dbReference>
<dbReference type="CDD" id="cd07505">
    <property type="entry name" value="HAD_BPGM-like"/>
    <property type="match status" value="1"/>
</dbReference>
<comment type="caution">
    <text evidence="1">The sequence shown here is derived from an EMBL/GenBank/DDBJ whole genome shotgun (WGS) entry which is preliminary data.</text>
</comment>
<dbReference type="SFLD" id="SFLDS00003">
    <property type="entry name" value="Haloacid_Dehalogenase"/>
    <property type="match status" value="1"/>
</dbReference>
<evidence type="ECO:0000313" key="2">
    <source>
        <dbReference type="Proteomes" id="UP000011016"/>
    </source>
</evidence>
<dbReference type="NCBIfam" id="TIGR01509">
    <property type="entry name" value="HAD-SF-IA-v3"/>
    <property type="match status" value="1"/>
</dbReference>